<gene>
    <name evidence="6" type="ORF">Fmac_008208</name>
</gene>
<organism evidence="6 7">
    <name type="scientific">Flemingia macrophylla</name>
    <dbReference type="NCBI Taxonomy" id="520843"/>
    <lineage>
        <taxon>Eukaryota</taxon>
        <taxon>Viridiplantae</taxon>
        <taxon>Streptophyta</taxon>
        <taxon>Embryophyta</taxon>
        <taxon>Tracheophyta</taxon>
        <taxon>Spermatophyta</taxon>
        <taxon>Magnoliopsida</taxon>
        <taxon>eudicotyledons</taxon>
        <taxon>Gunneridae</taxon>
        <taxon>Pentapetalae</taxon>
        <taxon>rosids</taxon>
        <taxon>fabids</taxon>
        <taxon>Fabales</taxon>
        <taxon>Fabaceae</taxon>
        <taxon>Papilionoideae</taxon>
        <taxon>50 kb inversion clade</taxon>
        <taxon>NPAAA clade</taxon>
        <taxon>indigoferoid/millettioid clade</taxon>
        <taxon>Phaseoleae</taxon>
        <taxon>Flemingia</taxon>
    </lineage>
</organism>
<accession>A0ABD1MWR2</accession>
<comment type="subcellular location">
    <subcellularLocation>
        <location evidence="1">Membrane</location>
        <topology evidence="1">Multi-pass membrane protein</topology>
    </subcellularLocation>
</comment>
<dbReference type="GO" id="GO:0016020">
    <property type="term" value="C:membrane"/>
    <property type="evidence" value="ECO:0007669"/>
    <property type="project" value="UniProtKB-SubCell"/>
</dbReference>
<feature type="transmembrane region" description="Helical" evidence="4">
    <location>
        <begin position="120"/>
        <end position="138"/>
    </location>
</feature>
<evidence type="ECO:0000256" key="3">
    <source>
        <dbReference type="SAM" id="MobiDB-lite"/>
    </source>
</evidence>
<evidence type="ECO:0000313" key="7">
    <source>
        <dbReference type="Proteomes" id="UP001603857"/>
    </source>
</evidence>
<dbReference type="PANTHER" id="PTHR48085:SF3">
    <property type="entry name" value="INACTIVE CADMIUM_ZINC-TRANSPORTING ATPASE HMA3"/>
    <property type="match status" value="1"/>
</dbReference>
<dbReference type="CDD" id="cd00371">
    <property type="entry name" value="HMA"/>
    <property type="match status" value="1"/>
</dbReference>
<protein>
    <recommendedName>
        <fullName evidence="5">HMA domain-containing protein</fullName>
    </recommendedName>
</protein>
<evidence type="ECO:0000313" key="6">
    <source>
        <dbReference type="EMBL" id="KAL2340268.1"/>
    </source>
</evidence>
<dbReference type="FunFam" id="3.30.70.100:FF:000022">
    <property type="entry name" value="Putative cadmium/zinc-transporting ATPase 3"/>
    <property type="match status" value="1"/>
</dbReference>
<feature type="domain" description="HMA" evidence="5">
    <location>
        <begin position="6"/>
        <end position="84"/>
    </location>
</feature>
<dbReference type="Gene3D" id="3.30.70.100">
    <property type="match status" value="1"/>
</dbReference>
<proteinExistence type="inferred from homology"/>
<dbReference type="InterPro" id="IPR006121">
    <property type="entry name" value="HMA_dom"/>
</dbReference>
<feature type="transmembrane region" description="Helical" evidence="4">
    <location>
        <begin position="147"/>
        <end position="165"/>
    </location>
</feature>
<keyword evidence="7" id="KW-1185">Reference proteome</keyword>
<dbReference type="InterPro" id="IPR036163">
    <property type="entry name" value="HMA_dom_sf"/>
</dbReference>
<dbReference type="SUPFAM" id="SSF55008">
    <property type="entry name" value="HMA, heavy metal-associated domain"/>
    <property type="match status" value="1"/>
</dbReference>
<name>A0ABD1MWR2_9FABA</name>
<evidence type="ECO:0000256" key="1">
    <source>
        <dbReference type="ARBA" id="ARBA00004141"/>
    </source>
</evidence>
<dbReference type="Pfam" id="PF00403">
    <property type="entry name" value="HMA"/>
    <property type="match status" value="1"/>
</dbReference>
<reference evidence="6 7" key="1">
    <citation type="submission" date="2024-08" db="EMBL/GenBank/DDBJ databases">
        <title>Insights into the chromosomal genome structure of Flemingia macrophylla.</title>
        <authorList>
            <person name="Ding Y."/>
            <person name="Zhao Y."/>
            <person name="Bi W."/>
            <person name="Wu M."/>
            <person name="Zhao G."/>
            <person name="Gong Y."/>
            <person name="Li W."/>
            <person name="Zhang P."/>
        </authorList>
    </citation>
    <scope>NUCLEOTIDE SEQUENCE [LARGE SCALE GENOMIC DNA]</scope>
    <source>
        <strain evidence="6">DYQJB</strain>
        <tissue evidence="6">Leaf</tissue>
    </source>
</reference>
<keyword evidence="4" id="KW-0812">Transmembrane</keyword>
<dbReference type="Proteomes" id="UP001603857">
    <property type="component" value="Unassembled WGS sequence"/>
</dbReference>
<sequence>MFEDMKRSSFEVLGMCCATEAALVERIVKPLHGVKDVSVIVPTRTVTVVHDALLISESQIGSLFTIFSELFFADALNAARLEASLKLQGETDSGNKWPDLTTVVCGLLLAVSFLKYLYPPLGWLALGSVVIGSPKVLLRAIASIKALTLNINILVLLAVCGTVALQDFWEAGVIIFLFSIAQWLETRATYKMPNLGLRGGRGLDAESRPRRRPRGELVNLGLGEGRGEDNEARPWRKAEG</sequence>
<evidence type="ECO:0000256" key="2">
    <source>
        <dbReference type="ARBA" id="ARBA00006024"/>
    </source>
</evidence>
<keyword evidence="4" id="KW-1133">Transmembrane helix</keyword>
<feature type="compositionally biased region" description="Basic and acidic residues" evidence="3">
    <location>
        <begin position="225"/>
        <end position="240"/>
    </location>
</feature>
<dbReference type="PROSITE" id="PS50846">
    <property type="entry name" value="HMA_2"/>
    <property type="match status" value="1"/>
</dbReference>
<keyword evidence="4" id="KW-0472">Membrane</keyword>
<dbReference type="InterPro" id="IPR051014">
    <property type="entry name" value="Cation_Transport_ATPase_IB"/>
</dbReference>
<comment type="caution">
    <text evidence="6">The sequence shown here is derived from an EMBL/GenBank/DDBJ whole genome shotgun (WGS) entry which is preliminary data.</text>
</comment>
<feature type="region of interest" description="Disordered" evidence="3">
    <location>
        <begin position="203"/>
        <end position="240"/>
    </location>
</feature>
<evidence type="ECO:0000259" key="5">
    <source>
        <dbReference type="PROSITE" id="PS50846"/>
    </source>
</evidence>
<dbReference type="PANTHER" id="PTHR48085">
    <property type="entry name" value="CADMIUM/ZINC-TRANSPORTING ATPASE HMA2-RELATED"/>
    <property type="match status" value="1"/>
</dbReference>
<dbReference type="EMBL" id="JBGMDY010000003">
    <property type="protein sequence ID" value="KAL2340268.1"/>
    <property type="molecule type" value="Genomic_DNA"/>
</dbReference>
<evidence type="ECO:0000256" key="4">
    <source>
        <dbReference type="SAM" id="Phobius"/>
    </source>
</evidence>
<dbReference type="AlphaFoldDB" id="A0ABD1MWR2"/>
<comment type="similarity">
    <text evidence="2">Belongs to the cation transport ATPase (P-type) (TC 3.A.3) family. Type IB subfamily.</text>
</comment>